<dbReference type="GO" id="GO:0006364">
    <property type="term" value="P:rRNA processing"/>
    <property type="evidence" value="ECO:0007669"/>
    <property type="project" value="UniProtKB-KW"/>
</dbReference>
<proteinExistence type="inferred from homology"/>
<dbReference type="PANTHER" id="PTHR11953">
    <property type="entry name" value="EXOSOME COMPLEX COMPONENT"/>
    <property type="match status" value="1"/>
</dbReference>
<dbReference type="InterPro" id="IPR001247">
    <property type="entry name" value="ExoRNase_PH_dom1"/>
</dbReference>
<evidence type="ECO:0000256" key="3">
    <source>
        <dbReference type="ARBA" id="ARBA00022552"/>
    </source>
</evidence>
<dbReference type="GO" id="GO:0005730">
    <property type="term" value="C:nucleolus"/>
    <property type="evidence" value="ECO:0007669"/>
    <property type="project" value="TreeGrafter"/>
</dbReference>
<evidence type="ECO:0000256" key="1">
    <source>
        <dbReference type="ARBA" id="ARBA00004123"/>
    </source>
</evidence>
<dbReference type="OMA" id="CIINEQG"/>
<name>S3CL28_GLAL2</name>
<accession>S3CL28</accession>
<keyword evidence="3" id="KW-0698">rRNA processing</keyword>
<dbReference type="Pfam" id="PF01138">
    <property type="entry name" value="RNase_PH"/>
    <property type="match status" value="1"/>
</dbReference>
<dbReference type="KEGG" id="glz:GLAREA_01836"/>
<evidence type="ECO:0000256" key="5">
    <source>
        <dbReference type="ARBA" id="ARBA00023242"/>
    </source>
</evidence>
<dbReference type="PANTHER" id="PTHR11953:SF1">
    <property type="entry name" value="EXOSOME COMPLEX COMPONENT RRP46"/>
    <property type="match status" value="1"/>
</dbReference>
<protein>
    <submittedName>
        <fullName evidence="7">Ribosomal protein S5 2-like protein</fullName>
    </submittedName>
</protein>
<dbReference type="eggNOG" id="KOG1069">
    <property type="taxonomic scope" value="Eukaryota"/>
</dbReference>
<comment type="subcellular location">
    <subcellularLocation>
        <location evidence="1">Nucleus</location>
    </subcellularLocation>
</comment>
<dbReference type="InterPro" id="IPR027408">
    <property type="entry name" value="PNPase/RNase_PH_dom_sf"/>
</dbReference>
<dbReference type="RefSeq" id="XP_008087243.1">
    <property type="nucleotide sequence ID" value="XM_008089052.1"/>
</dbReference>
<organism evidence="7 8">
    <name type="scientific">Glarea lozoyensis (strain ATCC 20868 / MF5171)</name>
    <dbReference type="NCBI Taxonomy" id="1116229"/>
    <lineage>
        <taxon>Eukaryota</taxon>
        <taxon>Fungi</taxon>
        <taxon>Dikarya</taxon>
        <taxon>Ascomycota</taxon>
        <taxon>Pezizomycotina</taxon>
        <taxon>Leotiomycetes</taxon>
        <taxon>Helotiales</taxon>
        <taxon>Helotiaceae</taxon>
        <taxon>Glarea</taxon>
    </lineage>
</organism>
<dbReference type="Gene3D" id="3.30.230.70">
    <property type="entry name" value="GHMP Kinase, N-terminal domain"/>
    <property type="match status" value="1"/>
</dbReference>
<evidence type="ECO:0000313" key="7">
    <source>
        <dbReference type="EMBL" id="EPE25924.1"/>
    </source>
</evidence>
<gene>
    <name evidence="7" type="ORF">GLAREA_01836</name>
</gene>
<dbReference type="HOGENOM" id="CLU_063514_2_2_1"/>
<evidence type="ECO:0000259" key="6">
    <source>
        <dbReference type="Pfam" id="PF01138"/>
    </source>
</evidence>
<feature type="domain" description="Exoribonuclease phosphorolytic" evidence="6">
    <location>
        <begin position="10"/>
        <end position="108"/>
    </location>
</feature>
<reference evidence="7 8" key="1">
    <citation type="journal article" date="2013" name="BMC Genomics">
        <title>Genomics-driven discovery of the pneumocandin biosynthetic gene cluster in the fungus Glarea lozoyensis.</title>
        <authorList>
            <person name="Chen L."/>
            <person name="Yue Q."/>
            <person name="Zhang X."/>
            <person name="Xiang M."/>
            <person name="Wang C."/>
            <person name="Li S."/>
            <person name="Che Y."/>
            <person name="Ortiz-Lopez F.J."/>
            <person name="Bills G.F."/>
            <person name="Liu X."/>
            <person name="An Z."/>
        </authorList>
    </citation>
    <scope>NUCLEOTIDE SEQUENCE [LARGE SCALE GENOMIC DNA]</scope>
    <source>
        <strain evidence="8">ATCC 20868 / MF5171</strain>
    </source>
</reference>
<evidence type="ECO:0000256" key="2">
    <source>
        <dbReference type="ARBA" id="ARBA00006678"/>
    </source>
</evidence>
<dbReference type="SUPFAM" id="SSF55666">
    <property type="entry name" value="Ribonuclease PH domain 2-like"/>
    <property type="match status" value="1"/>
</dbReference>
<comment type="similarity">
    <text evidence="2">Belongs to the RNase PH family.</text>
</comment>
<dbReference type="InterPro" id="IPR036345">
    <property type="entry name" value="ExoRNase_PH_dom2_sf"/>
</dbReference>
<sequence>MAMSTEPSASLSHLHSADGSATFSQNGYTVIGAVNGPIEVQRRDELPEEAAVDIVVRPAAGVGGTRERHLESILQSTLRQIILTHNFPRTLIQITLQITKTPKNEAAASKVVQASSHLAVLPVLLQTALLTLLSASLPLSMVLTSTLIAISADDNSASLIQNPNLTEYENAKSIHVLAFTSQGDLLLAESQGSFDLKDWDKVYETAKKVCLSTQDDADMQGGASLEEKTGSMLGFVKSVMEEKVAQDLHWHR</sequence>
<evidence type="ECO:0000256" key="4">
    <source>
        <dbReference type="ARBA" id="ARBA00022835"/>
    </source>
</evidence>
<dbReference type="GO" id="GO:0005840">
    <property type="term" value="C:ribosome"/>
    <property type="evidence" value="ECO:0007669"/>
    <property type="project" value="UniProtKB-KW"/>
</dbReference>
<dbReference type="GO" id="GO:0071051">
    <property type="term" value="P:poly(A)-dependent snoRNA 3'-end processing"/>
    <property type="evidence" value="ECO:0007669"/>
    <property type="project" value="TreeGrafter"/>
</dbReference>
<dbReference type="GeneID" id="19460894"/>
<dbReference type="GO" id="GO:0071028">
    <property type="term" value="P:nuclear mRNA surveillance"/>
    <property type="evidence" value="ECO:0007669"/>
    <property type="project" value="TreeGrafter"/>
</dbReference>
<keyword evidence="8" id="KW-1185">Reference proteome</keyword>
<keyword evidence="7" id="KW-0689">Ribosomal protein</keyword>
<dbReference type="GO" id="GO:0003723">
    <property type="term" value="F:RNA binding"/>
    <property type="evidence" value="ECO:0007669"/>
    <property type="project" value="TreeGrafter"/>
</dbReference>
<dbReference type="OrthoDB" id="27298at2759"/>
<dbReference type="AlphaFoldDB" id="S3CL28"/>
<dbReference type="EMBL" id="KE145371">
    <property type="protein sequence ID" value="EPE25924.1"/>
    <property type="molecule type" value="Genomic_DNA"/>
</dbReference>
<dbReference type="GO" id="GO:0034475">
    <property type="term" value="P:U4 snRNA 3'-end processing"/>
    <property type="evidence" value="ECO:0007669"/>
    <property type="project" value="TreeGrafter"/>
</dbReference>
<keyword evidence="7" id="KW-0687">Ribonucleoprotein</keyword>
<keyword evidence="5" id="KW-0539">Nucleus</keyword>
<dbReference type="GO" id="GO:0000177">
    <property type="term" value="C:cytoplasmic exosome (RNase complex)"/>
    <property type="evidence" value="ECO:0007669"/>
    <property type="project" value="TreeGrafter"/>
</dbReference>
<keyword evidence="4" id="KW-0271">Exosome</keyword>
<evidence type="ECO:0000313" key="8">
    <source>
        <dbReference type="Proteomes" id="UP000016922"/>
    </source>
</evidence>
<dbReference type="GO" id="GO:0000176">
    <property type="term" value="C:nuclear exosome (RNase complex)"/>
    <property type="evidence" value="ECO:0007669"/>
    <property type="project" value="TreeGrafter"/>
</dbReference>
<dbReference type="InterPro" id="IPR020568">
    <property type="entry name" value="Ribosomal_Su5_D2-typ_SF"/>
</dbReference>
<dbReference type="STRING" id="1116229.S3CL28"/>
<dbReference type="InterPro" id="IPR050080">
    <property type="entry name" value="RNase_PH"/>
</dbReference>
<dbReference type="SUPFAM" id="SSF54211">
    <property type="entry name" value="Ribosomal protein S5 domain 2-like"/>
    <property type="match status" value="1"/>
</dbReference>
<dbReference type="GO" id="GO:0016075">
    <property type="term" value="P:rRNA catabolic process"/>
    <property type="evidence" value="ECO:0007669"/>
    <property type="project" value="TreeGrafter"/>
</dbReference>
<dbReference type="Proteomes" id="UP000016922">
    <property type="component" value="Unassembled WGS sequence"/>
</dbReference>